<keyword evidence="1 3" id="KW-0328">Glycosyltransferase</keyword>
<name>A0ABW9G6T3_9GAMM</name>
<keyword evidence="2 3" id="KW-0808">Transferase</keyword>
<reference evidence="3 4" key="1">
    <citation type="journal article" date="2013" name="Int. J. Syst. Evol. Microbiol.">
        <title>Celerinatantimonas yamalensis sp. nov., a cold-adapted diazotrophic bacterium from a cold permafrost brine.</title>
        <authorList>
            <person name="Shcherbakova V."/>
            <person name="Chuvilskaya N."/>
            <person name="Rivkina E."/>
            <person name="Demidov N."/>
            <person name="Uchaeva V."/>
            <person name="Suetin S."/>
            <person name="Suzina N."/>
            <person name="Gilichinsky D."/>
        </authorList>
    </citation>
    <scope>NUCLEOTIDE SEQUENCE [LARGE SCALE GENOMIC DNA]</scope>
    <source>
        <strain evidence="3 4">C7</strain>
    </source>
</reference>
<evidence type="ECO:0000256" key="1">
    <source>
        <dbReference type="ARBA" id="ARBA00022676"/>
    </source>
</evidence>
<sequence>MQRIRNVARRFDQYRRRHSHLLEGLVYKLLAMIAPATKTHFDPQQLDSILVIRSNKRLGNVLFLLPFLKALRQQYPMAKIELLVARSWQAELFCGCALDAVHVSNFSFRHLLKWCRLLGRLRQTHYDMVVMPFRSSSDTLTAAFLHSHYKVAYHHPLHQSIFRHSVSSAQRLEHAAFSALKLLNLPDAPFQWPFTQEELELLRRHNLAKNRYRIGFFRGARGEKILPKSYWQQLVESPLLQRADIEWVEILAPEAIDGLSINHTWLKCLSLRELAMHLAELDLFVSADTGPLHLADAVGAPCIGLFSHTDPVIYGCLNVHSTNLVDTSEAPNLAAEQIAQHIQRLSSSYAA</sequence>
<dbReference type="CDD" id="cd03789">
    <property type="entry name" value="GT9_LPS_heptosyltransferase"/>
    <property type="match status" value="1"/>
</dbReference>
<keyword evidence="4" id="KW-1185">Reference proteome</keyword>
<dbReference type="EMBL" id="JBEQCT010000002">
    <property type="protein sequence ID" value="MFM2484758.1"/>
    <property type="molecule type" value="Genomic_DNA"/>
</dbReference>
<dbReference type="SUPFAM" id="SSF53756">
    <property type="entry name" value="UDP-Glycosyltransferase/glycogen phosphorylase"/>
    <property type="match status" value="1"/>
</dbReference>
<evidence type="ECO:0000313" key="4">
    <source>
        <dbReference type="Proteomes" id="UP001629953"/>
    </source>
</evidence>
<dbReference type="EC" id="2.4.-.-" evidence="3"/>
<dbReference type="GO" id="GO:0016757">
    <property type="term" value="F:glycosyltransferase activity"/>
    <property type="evidence" value="ECO:0007669"/>
    <property type="project" value="UniProtKB-KW"/>
</dbReference>
<accession>A0ABW9G6T3</accession>
<dbReference type="InterPro" id="IPR002201">
    <property type="entry name" value="Glyco_trans_9"/>
</dbReference>
<evidence type="ECO:0000313" key="3">
    <source>
        <dbReference type="EMBL" id="MFM2484758.1"/>
    </source>
</evidence>
<dbReference type="InterPro" id="IPR051199">
    <property type="entry name" value="LPS_LOS_Heptosyltrfase"/>
</dbReference>
<comment type="caution">
    <text evidence="3">The sequence shown here is derived from an EMBL/GenBank/DDBJ whole genome shotgun (WGS) entry which is preliminary data.</text>
</comment>
<gene>
    <name evidence="3" type="ORF">ABUE30_06715</name>
</gene>
<dbReference type="Gene3D" id="3.40.50.2000">
    <property type="entry name" value="Glycogen Phosphorylase B"/>
    <property type="match status" value="2"/>
</dbReference>
<proteinExistence type="predicted"/>
<dbReference type="PANTHER" id="PTHR30160">
    <property type="entry name" value="TETRAACYLDISACCHARIDE 4'-KINASE-RELATED"/>
    <property type="match status" value="1"/>
</dbReference>
<organism evidence="3 4">
    <name type="scientific">Celerinatantimonas yamalensis</name>
    <dbReference type="NCBI Taxonomy" id="559956"/>
    <lineage>
        <taxon>Bacteria</taxon>
        <taxon>Pseudomonadati</taxon>
        <taxon>Pseudomonadota</taxon>
        <taxon>Gammaproteobacteria</taxon>
        <taxon>Celerinatantimonadaceae</taxon>
        <taxon>Celerinatantimonas</taxon>
    </lineage>
</organism>
<dbReference type="Proteomes" id="UP001629953">
    <property type="component" value="Unassembled WGS sequence"/>
</dbReference>
<dbReference type="Pfam" id="PF01075">
    <property type="entry name" value="Glyco_transf_9"/>
    <property type="match status" value="1"/>
</dbReference>
<protein>
    <submittedName>
        <fullName evidence="3">Glycosyltransferase family 9 protein</fullName>
        <ecNumber evidence="3">2.4.-.-</ecNumber>
    </submittedName>
</protein>
<evidence type="ECO:0000256" key="2">
    <source>
        <dbReference type="ARBA" id="ARBA00022679"/>
    </source>
</evidence>